<keyword evidence="2" id="KW-1185">Reference proteome</keyword>
<evidence type="ECO:0000313" key="2">
    <source>
        <dbReference type="Proteomes" id="UP001470288"/>
    </source>
</evidence>
<comment type="caution">
    <text evidence="1">The sequence shown here is derived from an EMBL/GenBank/DDBJ whole genome shotgun (WGS) entry which is preliminary data.</text>
</comment>
<evidence type="ECO:0008006" key="3">
    <source>
        <dbReference type="Google" id="ProtNLM"/>
    </source>
</evidence>
<organism evidence="1 2">
    <name type="scientific">Hominiventricola aquisgranensis</name>
    <dbReference type="NCBI Taxonomy" id="3133164"/>
    <lineage>
        <taxon>Bacteria</taxon>
        <taxon>Bacillati</taxon>
        <taxon>Bacillota</taxon>
        <taxon>Clostridia</taxon>
        <taxon>Lachnospirales</taxon>
        <taxon>Lachnospiraceae</taxon>
        <taxon>Hominiventricola</taxon>
    </lineage>
</organism>
<proteinExistence type="predicted"/>
<name>A0ABV1HY12_9FIRM</name>
<evidence type="ECO:0000313" key="1">
    <source>
        <dbReference type="EMBL" id="MEQ2577823.1"/>
    </source>
</evidence>
<protein>
    <recommendedName>
        <fullName evidence="3">AbrB family transcriptional regulator</fullName>
    </recommendedName>
</protein>
<gene>
    <name evidence="1" type="ORF">WMO62_03070</name>
</gene>
<dbReference type="RefSeq" id="WP_349143763.1">
    <property type="nucleotide sequence ID" value="NZ_JBBMFC010000004.1"/>
</dbReference>
<reference evidence="1 2" key="1">
    <citation type="submission" date="2024-03" db="EMBL/GenBank/DDBJ databases">
        <title>Human intestinal bacterial collection.</title>
        <authorList>
            <person name="Pauvert C."/>
            <person name="Hitch T.C.A."/>
            <person name="Clavel T."/>
        </authorList>
    </citation>
    <scope>NUCLEOTIDE SEQUENCE [LARGE SCALE GENOMIC DNA]</scope>
    <source>
        <strain evidence="1 2">CLA-AA-H78B</strain>
    </source>
</reference>
<accession>A0ABV1HY12</accession>
<dbReference type="EMBL" id="JBBMFC010000004">
    <property type="protein sequence ID" value="MEQ2577823.1"/>
    <property type="molecule type" value="Genomic_DNA"/>
</dbReference>
<dbReference type="Proteomes" id="UP001470288">
    <property type="component" value="Unassembled WGS sequence"/>
</dbReference>
<sequence length="57" mass="6591">MNLVKKEPYAAYITINKGEIYIPDEIAAKSYGLDGDMTEILERLKEASEERNEGWRK</sequence>